<evidence type="ECO:0000313" key="3">
    <source>
        <dbReference type="WBParaSite" id="sdigi.contig149.g5264.t1"/>
    </source>
</evidence>
<evidence type="ECO:0000256" key="1">
    <source>
        <dbReference type="SAM" id="MobiDB-lite"/>
    </source>
</evidence>
<proteinExistence type="predicted"/>
<accession>A0A915PGI9</accession>
<dbReference type="Gene3D" id="2.30.30.140">
    <property type="match status" value="1"/>
</dbReference>
<evidence type="ECO:0000313" key="2">
    <source>
        <dbReference type="Proteomes" id="UP000887581"/>
    </source>
</evidence>
<feature type="region of interest" description="Disordered" evidence="1">
    <location>
        <begin position="629"/>
        <end position="651"/>
    </location>
</feature>
<sequence length="738" mass="83324">MVAISLPETIANFEGEISHVVVAGNETLTFIKPSKWREERKRISSKLQSLAQSLRKFKSLSAVKSGEVYITNVKGSLERSYIIRRPTPDTYSIYLIDKGMQCEVQFDDIYEFPAELLDFELFSCVCPVFVPSADQLSIYKAFIGHKCRCEVEMVSKSFVVLGYVRGRLLVENGDIYEDLQDIVYGKLANGLKSSGRGYIRSNILTEVSEGDTVSWTASGQMDDSSSGELTYRCSSTEKIAQKTSTASCISNKKTSLTPKKIRCAQEHGSYMDAELCNEYDTVKTEALFTQTAFKQYKPDVIPTVISVRFDKRDRMFDRFWVVNKSIFSTVEKLLKGSAKRLTGFPSLRQRLDDGLQVTQIPCIVRTRAESAYKAFYRAVPARFDARTKRFSIFLVDFGWFRWVLANDVIDISTMYKSDPIRNLPVAMIHCQEDATSVLHAKNLSKGANCYMRVKGCPAQDVYLVDLLESEDAMKDQIVGAVDSHCKFLSNMGGNGVLSLSKKLANETCQQQLMASMVLGTSSVADRNQAIQSQHVWPVYYPSPFSLPMMMPIALPMMMPMPIPDTNLPSFGHDHILKIQNSQMKSPEDICIPQSNMKDSVCSRNYTHRRSQDNTLQKREWFGSDFHGRNRVGDRAGNSTNESSDGISWENTSKVPREHRIFRKSFDNNSQGVRLTSWEKISFILLCFFRAIITSKSDSSSVLLPYWAVAADRAVRAHGSPVPNEQTTSQYREDKSNRA</sequence>
<protein>
    <submittedName>
        <fullName evidence="3">Tudor domain-containing protein</fullName>
    </submittedName>
</protein>
<name>A0A915PGI9_9BILA</name>
<dbReference type="AlphaFoldDB" id="A0A915PGI9"/>
<feature type="compositionally biased region" description="Polar residues" evidence="1">
    <location>
        <begin position="636"/>
        <end position="651"/>
    </location>
</feature>
<keyword evidence="2" id="KW-1185">Reference proteome</keyword>
<organism evidence="2 3">
    <name type="scientific">Setaria digitata</name>
    <dbReference type="NCBI Taxonomy" id="48799"/>
    <lineage>
        <taxon>Eukaryota</taxon>
        <taxon>Metazoa</taxon>
        <taxon>Ecdysozoa</taxon>
        <taxon>Nematoda</taxon>
        <taxon>Chromadorea</taxon>
        <taxon>Rhabditida</taxon>
        <taxon>Spirurina</taxon>
        <taxon>Spiruromorpha</taxon>
        <taxon>Filarioidea</taxon>
        <taxon>Setariidae</taxon>
        <taxon>Setaria</taxon>
    </lineage>
</organism>
<reference evidence="3" key="1">
    <citation type="submission" date="2022-11" db="UniProtKB">
        <authorList>
            <consortium name="WormBaseParasite"/>
        </authorList>
    </citation>
    <scope>IDENTIFICATION</scope>
</reference>
<dbReference type="WBParaSite" id="sdigi.contig149.g5264.t1">
    <property type="protein sequence ID" value="sdigi.contig149.g5264.t1"/>
    <property type="gene ID" value="sdigi.contig149.g5264"/>
</dbReference>
<dbReference type="SUPFAM" id="SSF63748">
    <property type="entry name" value="Tudor/PWWP/MBT"/>
    <property type="match status" value="1"/>
</dbReference>
<feature type="region of interest" description="Disordered" evidence="1">
    <location>
        <begin position="717"/>
        <end position="738"/>
    </location>
</feature>
<dbReference type="Proteomes" id="UP000887581">
    <property type="component" value="Unplaced"/>
</dbReference>